<protein>
    <recommendedName>
        <fullName evidence="3">Outer membrane protein beta-barrel domain-containing protein</fullName>
    </recommendedName>
</protein>
<dbReference type="EMBL" id="VTOW01000005">
    <property type="protein sequence ID" value="NKE73228.1"/>
    <property type="molecule type" value="Genomic_DNA"/>
</dbReference>
<evidence type="ECO:0000313" key="2">
    <source>
        <dbReference type="Proteomes" id="UP000534783"/>
    </source>
</evidence>
<comment type="caution">
    <text evidence="1">The sequence shown here is derived from an EMBL/GenBank/DDBJ whole genome shotgun (WGS) entry which is preliminary data.</text>
</comment>
<evidence type="ECO:0000313" key="1">
    <source>
        <dbReference type="EMBL" id="NKE73228.1"/>
    </source>
</evidence>
<name>A0A7X6DTR1_9BACT</name>
<sequence>MKPNSAQKKRVPWLPPLLVLLLIPLTSAAENWRLEVLGGSAYHARTPLTIEQQGEAEIDLDAKYHTRGFEAPPYYSIRLGRWKEDRAWELEMIHVKLFLANKPPEVENFSISHGYNLFMLNRAWEKSKWIYRIGAGVVIAHPEITVRGRRLPEERGLLDEGYDLAGPALQAAVARRFALTEKLFASLEGKVTASYFDVPIRGGSAEGANMALHGLFGLGYLF</sequence>
<gene>
    <name evidence="1" type="ORF">MNODULE_20945</name>
</gene>
<evidence type="ECO:0008006" key="3">
    <source>
        <dbReference type="Google" id="ProtNLM"/>
    </source>
</evidence>
<dbReference type="Proteomes" id="UP000534783">
    <property type="component" value="Unassembled WGS sequence"/>
</dbReference>
<organism evidence="1 2">
    <name type="scientific">Candidatus Manganitrophus noduliformans</name>
    <dbReference type="NCBI Taxonomy" id="2606439"/>
    <lineage>
        <taxon>Bacteria</taxon>
        <taxon>Pseudomonadati</taxon>
        <taxon>Nitrospirota</taxon>
        <taxon>Nitrospiria</taxon>
        <taxon>Candidatus Troglogloeales</taxon>
        <taxon>Candidatus Manganitrophaceae</taxon>
        <taxon>Candidatus Manganitrophus</taxon>
    </lineage>
</organism>
<dbReference type="AlphaFoldDB" id="A0A7X6DTR1"/>
<reference evidence="1 2" key="1">
    <citation type="journal article" date="2020" name="Nature">
        <title>Bacterial chemolithoautotrophy via manganese oxidation.</title>
        <authorList>
            <person name="Yu H."/>
            <person name="Leadbetter J.R."/>
        </authorList>
    </citation>
    <scope>NUCLEOTIDE SEQUENCE [LARGE SCALE GENOMIC DNA]</scope>
    <source>
        <strain evidence="1 2">Mn-1</strain>
    </source>
</reference>
<proteinExistence type="predicted"/>
<dbReference type="RefSeq" id="WP_168063162.1">
    <property type="nucleotide sequence ID" value="NZ_VTOW01000005.1"/>
</dbReference>
<keyword evidence="2" id="KW-1185">Reference proteome</keyword>
<accession>A0A7X6DTR1</accession>